<dbReference type="FunFam" id="3.20.20.450:FF:000001">
    <property type="entry name" value="Cyclic di-GMP phosphodiesterase yahA"/>
    <property type="match status" value="1"/>
</dbReference>
<keyword evidence="5" id="KW-1185">Reference proteome</keyword>
<evidence type="ECO:0000259" key="3">
    <source>
        <dbReference type="PROSITE" id="PS50887"/>
    </source>
</evidence>
<dbReference type="RefSeq" id="WP_173731156.1">
    <property type="nucleotide sequence ID" value="NZ_JABTTE010000011.1"/>
</dbReference>
<feature type="transmembrane region" description="Helical" evidence="1">
    <location>
        <begin position="74"/>
        <end position="93"/>
    </location>
</feature>
<evidence type="ECO:0000313" key="4">
    <source>
        <dbReference type="EMBL" id="NSL51951.1"/>
    </source>
</evidence>
<dbReference type="PANTHER" id="PTHR44757:SF2">
    <property type="entry name" value="BIOFILM ARCHITECTURE MAINTENANCE PROTEIN MBAA"/>
    <property type="match status" value="1"/>
</dbReference>
<dbReference type="PROSITE" id="PS50883">
    <property type="entry name" value="EAL"/>
    <property type="match status" value="1"/>
</dbReference>
<dbReference type="EMBL" id="JABTTE010000011">
    <property type="protein sequence ID" value="NSL51951.1"/>
    <property type="molecule type" value="Genomic_DNA"/>
</dbReference>
<sequence length="723" mass="82889">MTRNIETRTIIVIVVGLFIALNTSLIHELILQYLTHERIFSIHTFIEIINISAALAIAVQAWIAFPHTLSKQRLMLGAIFLSVGMFDIFHLLYEKGMPYYGDNSIQDEHWFWMLARLSLAVGTFVLFCQPERTINIKYRGYTYLFVGLYVALMGIIVSKYVDVLPILATEEDAPTMVKKQLQIFTMVMYCLNAVIFIYIYRKTRNVSHLALIVAFAFSLFCELVLLIPTEHNISGNVVSNFLMLGSFYFFIRGIFAGGIEEPFSKQKEAQIALQESEIQLEKISKKVNYLAYHDELTGLPNRNYLLRCLEEAINNNGSKGHLKIALISINLNRFKNVNDTLGTGMGDLFLKTIAERLLEFKNSEIILSRMVADEFMLFIPNQENIDELIRLANAIHKRIEEPMIAKGIKFHIDSSIGITLFNEMVEDTTQLIKQAQLAMHEAKKNGQSVMVYHPDMNKELMENLLLENDLRQALDRNEMVLHYQPQVNIETGEIIGVEALVRWNHHKKGMIWPSKFIPIAEETGLILPIGTWVLEHACKQLKKWHENGYTQLKLSVNLSLRQLFQEDLVETVAKVLKETKIKPEQLELEITESMTGNTERVIAILQSLKKLGVRISVDDFGTGYSSLSYLYSFPIDQLKIDRSFIMNLFEEENKVIVSTIISMGQNLGLDLIAEGVETIEQIEFLRTYQCVGVQGYLISRPLPADELEQLLSKKRIYFERYTG</sequence>
<feature type="transmembrane region" description="Helical" evidence="1">
    <location>
        <begin position="109"/>
        <end position="128"/>
    </location>
</feature>
<dbReference type="Gene3D" id="3.20.20.450">
    <property type="entry name" value="EAL domain"/>
    <property type="match status" value="1"/>
</dbReference>
<dbReference type="SUPFAM" id="SSF55073">
    <property type="entry name" value="Nucleotide cyclase"/>
    <property type="match status" value="1"/>
</dbReference>
<feature type="transmembrane region" description="Helical" evidence="1">
    <location>
        <begin position="140"/>
        <end position="161"/>
    </location>
</feature>
<evidence type="ECO:0000256" key="1">
    <source>
        <dbReference type="SAM" id="Phobius"/>
    </source>
</evidence>
<dbReference type="Proteomes" id="UP000625804">
    <property type="component" value="Unassembled WGS sequence"/>
</dbReference>
<gene>
    <name evidence="4" type="ORF">HR057_09330</name>
</gene>
<dbReference type="CDD" id="cd01949">
    <property type="entry name" value="GGDEF"/>
    <property type="match status" value="1"/>
</dbReference>
<reference evidence="4" key="1">
    <citation type="submission" date="2020-06" db="EMBL/GenBank/DDBJ databases">
        <title>A novel thermopfilic bacterium from Erzurum, Turkey.</title>
        <authorList>
            <person name="Adiguzel A."/>
            <person name="Ay H."/>
            <person name="Baltaci M.O."/>
        </authorList>
    </citation>
    <scope>NUCLEOTIDE SEQUENCE</scope>
    <source>
        <strain evidence="4">P2</strain>
    </source>
</reference>
<dbReference type="Pfam" id="PF17159">
    <property type="entry name" value="MASE3"/>
    <property type="match status" value="1"/>
</dbReference>
<feature type="transmembrane region" description="Helical" evidence="1">
    <location>
        <begin position="209"/>
        <end position="227"/>
    </location>
</feature>
<dbReference type="InterPro" id="IPR000160">
    <property type="entry name" value="GGDEF_dom"/>
</dbReference>
<dbReference type="InterPro" id="IPR033425">
    <property type="entry name" value="MASE3"/>
</dbReference>
<keyword evidence="1" id="KW-1133">Transmembrane helix</keyword>
<evidence type="ECO:0000259" key="2">
    <source>
        <dbReference type="PROSITE" id="PS50883"/>
    </source>
</evidence>
<dbReference type="Pfam" id="PF00990">
    <property type="entry name" value="GGDEF"/>
    <property type="match status" value="1"/>
</dbReference>
<dbReference type="PROSITE" id="PS50887">
    <property type="entry name" value="GGDEF"/>
    <property type="match status" value="1"/>
</dbReference>
<feature type="domain" description="EAL" evidence="2">
    <location>
        <begin position="463"/>
        <end position="715"/>
    </location>
</feature>
<dbReference type="AlphaFoldDB" id="A0A8J8K8J8"/>
<feature type="domain" description="GGDEF" evidence="3">
    <location>
        <begin position="322"/>
        <end position="455"/>
    </location>
</feature>
<dbReference type="InterPro" id="IPR035919">
    <property type="entry name" value="EAL_sf"/>
</dbReference>
<feature type="transmembrane region" description="Helical" evidence="1">
    <location>
        <begin position="40"/>
        <end position="62"/>
    </location>
</feature>
<accession>A0A8J8K8J8</accession>
<name>A0A8J8K8J8_9BACI</name>
<dbReference type="PANTHER" id="PTHR44757">
    <property type="entry name" value="DIGUANYLATE CYCLASE DGCP"/>
    <property type="match status" value="1"/>
</dbReference>
<dbReference type="InterPro" id="IPR029787">
    <property type="entry name" value="Nucleotide_cyclase"/>
</dbReference>
<dbReference type="NCBIfam" id="TIGR00254">
    <property type="entry name" value="GGDEF"/>
    <property type="match status" value="1"/>
</dbReference>
<dbReference type="CDD" id="cd01948">
    <property type="entry name" value="EAL"/>
    <property type="match status" value="1"/>
</dbReference>
<keyword evidence="1" id="KW-0812">Transmembrane</keyword>
<keyword evidence="1" id="KW-0472">Membrane</keyword>
<dbReference type="Pfam" id="PF00563">
    <property type="entry name" value="EAL"/>
    <property type="match status" value="1"/>
</dbReference>
<comment type="caution">
    <text evidence="4">The sequence shown here is derived from an EMBL/GenBank/DDBJ whole genome shotgun (WGS) entry which is preliminary data.</text>
</comment>
<feature type="transmembrane region" description="Helical" evidence="1">
    <location>
        <begin position="12"/>
        <end position="34"/>
    </location>
</feature>
<dbReference type="InterPro" id="IPR052155">
    <property type="entry name" value="Biofilm_reg_signaling"/>
</dbReference>
<dbReference type="SMART" id="SM00267">
    <property type="entry name" value="GGDEF"/>
    <property type="match status" value="1"/>
</dbReference>
<dbReference type="InterPro" id="IPR043128">
    <property type="entry name" value="Rev_trsase/Diguanyl_cyclase"/>
</dbReference>
<evidence type="ECO:0000313" key="5">
    <source>
        <dbReference type="Proteomes" id="UP000625804"/>
    </source>
</evidence>
<protein>
    <submittedName>
        <fullName evidence="4">EAL domain-containing protein</fullName>
    </submittedName>
</protein>
<dbReference type="Gene3D" id="3.30.70.270">
    <property type="match status" value="1"/>
</dbReference>
<dbReference type="InterPro" id="IPR001633">
    <property type="entry name" value="EAL_dom"/>
</dbReference>
<dbReference type="SMART" id="SM00052">
    <property type="entry name" value="EAL"/>
    <property type="match status" value="1"/>
</dbReference>
<organism evidence="4 5">
    <name type="scientific">Calidifontibacillus erzurumensis</name>
    <dbReference type="NCBI Taxonomy" id="2741433"/>
    <lineage>
        <taxon>Bacteria</taxon>
        <taxon>Bacillati</taxon>
        <taxon>Bacillota</taxon>
        <taxon>Bacilli</taxon>
        <taxon>Bacillales</taxon>
        <taxon>Bacillaceae</taxon>
        <taxon>Calidifontibacillus/Schinkia group</taxon>
        <taxon>Calidifontibacillus</taxon>
    </lineage>
</organism>
<feature type="transmembrane region" description="Helical" evidence="1">
    <location>
        <begin position="181"/>
        <end position="200"/>
    </location>
</feature>
<proteinExistence type="predicted"/>
<feature type="transmembrane region" description="Helical" evidence="1">
    <location>
        <begin position="233"/>
        <end position="251"/>
    </location>
</feature>
<dbReference type="SUPFAM" id="SSF141868">
    <property type="entry name" value="EAL domain-like"/>
    <property type="match status" value="1"/>
</dbReference>